<organism evidence="1">
    <name type="scientific">viral metagenome</name>
    <dbReference type="NCBI Taxonomy" id="1070528"/>
    <lineage>
        <taxon>unclassified sequences</taxon>
        <taxon>metagenomes</taxon>
        <taxon>organismal metagenomes</taxon>
    </lineage>
</organism>
<sequence>MSYLVQNYFNNFQVRNPILKNPTSYSPPLTLTKVRPSQLATGTAPAERLLVNVNDLSGGALRVTPLHAVNYYLPSANQLIGWLGTRNSGQISSPAVSTSVQQGDILMIPVINNALTGCNIVPGENVTGTADSTGALYVHPRSSATNKYGSVSTLVIDFKTVINSSSGYSGAYNIYGLTGCNL</sequence>
<protein>
    <submittedName>
        <fullName evidence="1">Uncharacterized protein</fullName>
    </submittedName>
</protein>
<name>A0A6C0I6U0_9ZZZZ</name>
<dbReference type="AlphaFoldDB" id="A0A6C0I6U0"/>
<evidence type="ECO:0000313" key="1">
    <source>
        <dbReference type="EMBL" id="QHT88097.1"/>
    </source>
</evidence>
<accession>A0A6C0I6U0</accession>
<proteinExistence type="predicted"/>
<dbReference type="EMBL" id="MN740109">
    <property type="protein sequence ID" value="QHT88097.1"/>
    <property type="molecule type" value="Genomic_DNA"/>
</dbReference>
<reference evidence="1" key="1">
    <citation type="journal article" date="2020" name="Nature">
        <title>Giant virus diversity and host interactions through global metagenomics.</title>
        <authorList>
            <person name="Schulz F."/>
            <person name="Roux S."/>
            <person name="Paez-Espino D."/>
            <person name="Jungbluth S."/>
            <person name="Walsh D.A."/>
            <person name="Denef V.J."/>
            <person name="McMahon K.D."/>
            <person name="Konstantinidis K.T."/>
            <person name="Eloe-Fadrosh E.A."/>
            <person name="Kyrpides N.C."/>
            <person name="Woyke T."/>
        </authorList>
    </citation>
    <scope>NUCLEOTIDE SEQUENCE</scope>
    <source>
        <strain evidence="1">GVMAG-M-3300023184-24</strain>
    </source>
</reference>